<keyword evidence="2" id="KW-1133">Transmembrane helix</keyword>
<dbReference type="RefSeq" id="WP_358346837.1">
    <property type="nucleotide sequence ID" value="NZ_JBEZFP010000001.1"/>
</dbReference>
<dbReference type="PANTHER" id="PTHR42736:SF1">
    <property type="entry name" value="PROTEIN-GLUTAMINE GAMMA-GLUTAMYLTRANSFERASE"/>
    <property type="match status" value="1"/>
</dbReference>
<feature type="transmembrane region" description="Helical" evidence="2">
    <location>
        <begin position="241"/>
        <end position="260"/>
    </location>
</feature>
<dbReference type="InterPro" id="IPR052901">
    <property type="entry name" value="Bact_TGase-like"/>
</dbReference>
<feature type="transmembrane region" description="Helical" evidence="2">
    <location>
        <begin position="127"/>
        <end position="147"/>
    </location>
</feature>
<dbReference type="Pfam" id="PF11992">
    <property type="entry name" value="TgpA_N"/>
    <property type="match status" value="1"/>
</dbReference>
<feature type="transmembrane region" description="Helical" evidence="2">
    <location>
        <begin position="662"/>
        <end position="686"/>
    </location>
</feature>
<proteinExistence type="predicted"/>
<organism evidence="4 5">
    <name type="scientific">Streptodolium elevatio</name>
    <dbReference type="NCBI Taxonomy" id="3157996"/>
    <lineage>
        <taxon>Bacteria</taxon>
        <taxon>Bacillati</taxon>
        <taxon>Actinomycetota</taxon>
        <taxon>Actinomycetes</taxon>
        <taxon>Kitasatosporales</taxon>
        <taxon>Streptomycetaceae</taxon>
        <taxon>Streptodolium</taxon>
    </lineage>
</organism>
<dbReference type="InterPro" id="IPR021878">
    <property type="entry name" value="TgpA_N"/>
</dbReference>
<name>A0ABV3D827_9ACTN</name>
<evidence type="ECO:0000259" key="3">
    <source>
        <dbReference type="SMART" id="SM00460"/>
    </source>
</evidence>
<feature type="region of interest" description="Disordered" evidence="1">
    <location>
        <begin position="1"/>
        <end position="62"/>
    </location>
</feature>
<accession>A0ABV3D827</accession>
<feature type="transmembrane region" description="Helical" evidence="2">
    <location>
        <begin position="187"/>
        <end position="209"/>
    </location>
</feature>
<keyword evidence="5" id="KW-1185">Reference proteome</keyword>
<sequence length="814" mass="85525">MSTTAPPPTTAPAGGGGRGTAPAPSSADAQTAAGNRAGKRTGSPGGAKKRSKSRKPTVSSSSARAARARRLWSLVPVAALAAVSGLAYHRVFGMREVLPVVGLAATVPVLLVLLWSRPTDKHKPRPLVGSLAVSALAWSVAVSATLYRDDALAHALPTPDLLRRAGSDVLDAPRGILTTVLPAPGDAALLVLVSAGVWIAAFVGAELALRGTSSALPAVPGLLMLAVPVVLSTGAPGSNTAVLAGAVGAAGLLLVCRAPGRRSPGRMLAVGVPWVAVLAVLAGVVAPQMPGVGAPPDLRDKVSPPPPVRLASVNPLDRISAWLLTPDQPLFRVLGPAEPDRYWRLTVLDRYDGVTWYPVNGLRPTGGRVPEASDEDAKAAHSVQQITLDKLDGVWLPAADRPTRVDVPGDVDLAVDPDSGALATDAQLTPGMHYKVESSVPEYDPDRIQELPTVYDTANTALPEVDAAAEPIESIQEFRRLAIEATAGATFPYQQALRLANWLREKHRYDVTAVPGHSYRNLRFFLESSKEGTSEQFAAAFAVLARSIGLPTRVVVGFSRGTAEPDGSWRVDSGDVVAWPEVEFAEVGWVPFFPTPGEAGRTGAPKNDPADATPGGQVPPPAVNPPAPAEPSRTEKDADIADQVRPGASGPVPSTGGSGTPLWWWAVPLAVLLAAAGGQLGLAAVAPGIVRRRRRHGPPDMRLFGAWRQIGDRLAEIGMPAGGALTVREVAEYGEAKLPAEVGERLWPLAKLVNDTAYAGRAPLAEEADEAWRTCTEVEQAVSRSAERPRLRTRMRNRLAPRQLVASLRRETRG</sequence>
<evidence type="ECO:0000256" key="1">
    <source>
        <dbReference type="SAM" id="MobiDB-lite"/>
    </source>
</evidence>
<gene>
    <name evidence="4" type="ORF">AB0C36_00105</name>
</gene>
<dbReference type="SMART" id="SM00460">
    <property type="entry name" value="TGc"/>
    <property type="match status" value="1"/>
</dbReference>
<dbReference type="Proteomes" id="UP001551482">
    <property type="component" value="Unassembled WGS sequence"/>
</dbReference>
<feature type="transmembrane region" description="Helical" evidence="2">
    <location>
        <begin position="216"/>
        <end position="235"/>
    </location>
</feature>
<comment type="caution">
    <text evidence="4">The sequence shown here is derived from an EMBL/GenBank/DDBJ whole genome shotgun (WGS) entry which is preliminary data.</text>
</comment>
<feature type="compositionally biased region" description="Low complexity" evidence="1">
    <location>
        <begin position="646"/>
        <end position="657"/>
    </location>
</feature>
<feature type="compositionally biased region" description="Pro residues" evidence="1">
    <location>
        <begin position="617"/>
        <end position="629"/>
    </location>
</feature>
<evidence type="ECO:0000313" key="4">
    <source>
        <dbReference type="EMBL" id="MEU8131891.1"/>
    </source>
</evidence>
<feature type="compositionally biased region" description="Pro residues" evidence="1">
    <location>
        <begin position="1"/>
        <end position="10"/>
    </location>
</feature>
<dbReference type="Pfam" id="PF01841">
    <property type="entry name" value="Transglut_core"/>
    <property type="match status" value="1"/>
</dbReference>
<dbReference type="SUPFAM" id="SSF54001">
    <property type="entry name" value="Cysteine proteinases"/>
    <property type="match status" value="1"/>
</dbReference>
<dbReference type="InterPro" id="IPR038765">
    <property type="entry name" value="Papain-like_cys_pep_sf"/>
</dbReference>
<feature type="region of interest" description="Disordered" evidence="1">
    <location>
        <begin position="595"/>
        <end position="657"/>
    </location>
</feature>
<reference evidence="4 5" key="1">
    <citation type="submission" date="2024-06" db="EMBL/GenBank/DDBJ databases">
        <title>The Natural Products Discovery Center: Release of the First 8490 Sequenced Strains for Exploring Actinobacteria Biosynthetic Diversity.</title>
        <authorList>
            <person name="Kalkreuter E."/>
            <person name="Kautsar S.A."/>
            <person name="Yang D."/>
            <person name="Bader C.D."/>
            <person name="Teijaro C.N."/>
            <person name="Fluegel L."/>
            <person name="Davis C.M."/>
            <person name="Simpson J.R."/>
            <person name="Lauterbach L."/>
            <person name="Steele A.D."/>
            <person name="Gui C."/>
            <person name="Meng S."/>
            <person name="Li G."/>
            <person name="Viehrig K."/>
            <person name="Ye F."/>
            <person name="Su P."/>
            <person name="Kiefer A.F."/>
            <person name="Nichols A."/>
            <person name="Cepeda A.J."/>
            <person name="Yan W."/>
            <person name="Fan B."/>
            <person name="Jiang Y."/>
            <person name="Adhikari A."/>
            <person name="Zheng C.-J."/>
            <person name="Schuster L."/>
            <person name="Cowan T.M."/>
            <person name="Smanski M.J."/>
            <person name="Chevrette M.G."/>
            <person name="De Carvalho L.P.S."/>
            <person name="Shen B."/>
        </authorList>
    </citation>
    <scope>NUCLEOTIDE SEQUENCE [LARGE SCALE GENOMIC DNA]</scope>
    <source>
        <strain evidence="4 5">NPDC048946</strain>
    </source>
</reference>
<keyword evidence="2" id="KW-0472">Membrane</keyword>
<keyword evidence="2" id="KW-0812">Transmembrane</keyword>
<feature type="transmembrane region" description="Helical" evidence="2">
    <location>
        <begin position="71"/>
        <end position="91"/>
    </location>
</feature>
<dbReference type="EMBL" id="JBEZFP010000001">
    <property type="protein sequence ID" value="MEU8131891.1"/>
    <property type="molecule type" value="Genomic_DNA"/>
</dbReference>
<dbReference type="InterPro" id="IPR002931">
    <property type="entry name" value="Transglutaminase-like"/>
</dbReference>
<evidence type="ECO:0000256" key="2">
    <source>
        <dbReference type="SAM" id="Phobius"/>
    </source>
</evidence>
<feature type="transmembrane region" description="Helical" evidence="2">
    <location>
        <begin position="97"/>
        <end position="115"/>
    </location>
</feature>
<protein>
    <submittedName>
        <fullName evidence="4">DUF3488 and transglutaminase-like domain-containing protein</fullName>
    </submittedName>
</protein>
<feature type="domain" description="Transglutaminase-like" evidence="3">
    <location>
        <begin position="526"/>
        <end position="596"/>
    </location>
</feature>
<dbReference type="PANTHER" id="PTHR42736">
    <property type="entry name" value="PROTEIN-GLUTAMINE GAMMA-GLUTAMYLTRANSFERASE"/>
    <property type="match status" value="1"/>
</dbReference>
<feature type="transmembrane region" description="Helical" evidence="2">
    <location>
        <begin position="267"/>
        <end position="286"/>
    </location>
</feature>
<dbReference type="Gene3D" id="3.10.620.30">
    <property type="match status" value="1"/>
</dbReference>
<evidence type="ECO:0000313" key="5">
    <source>
        <dbReference type="Proteomes" id="UP001551482"/>
    </source>
</evidence>